<name>I0L6L8_9ACTN</name>
<sequence>MCLAAWGRARAEQQRLDDLARLPHVPDLSLVAAGATGPMRDHEVDGGRHGEHATAGA</sequence>
<comment type="caution">
    <text evidence="2">The sequence shown here is derived from an EMBL/GenBank/DDBJ whole genome shotgun (WGS) entry which is preliminary data.</text>
</comment>
<evidence type="ECO:0000313" key="3">
    <source>
        <dbReference type="Proteomes" id="UP000003448"/>
    </source>
</evidence>
<gene>
    <name evidence="2" type="ORF">MILUP08_44340</name>
</gene>
<feature type="region of interest" description="Disordered" evidence="1">
    <location>
        <begin position="35"/>
        <end position="57"/>
    </location>
</feature>
<dbReference type="EMBL" id="CAIE01000035">
    <property type="protein sequence ID" value="CCH19465.1"/>
    <property type="molecule type" value="Genomic_DNA"/>
</dbReference>
<protein>
    <submittedName>
        <fullName evidence="2">Uncharacterized protein</fullName>
    </submittedName>
</protein>
<feature type="compositionally biased region" description="Basic and acidic residues" evidence="1">
    <location>
        <begin position="39"/>
        <end position="57"/>
    </location>
</feature>
<evidence type="ECO:0000313" key="2">
    <source>
        <dbReference type="EMBL" id="CCH19465.1"/>
    </source>
</evidence>
<dbReference type="Proteomes" id="UP000003448">
    <property type="component" value="Unassembled WGS sequence"/>
</dbReference>
<evidence type="ECO:0000256" key="1">
    <source>
        <dbReference type="SAM" id="MobiDB-lite"/>
    </source>
</evidence>
<dbReference type="STRING" id="1150864.MILUP08_44340"/>
<keyword evidence="3" id="KW-1185">Reference proteome</keyword>
<dbReference type="AlphaFoldDB" id="I0L6L8"/>
<proteinExistence type="predicted"/>
<organism evidence="2 3">
    <name type="scientific">Micromonospora lupini str. Lupac 08</name>
    <dbReference type="NCBI Taxonomy" id="1150864"/>
    <lineage>
        <taxon>Bacteria</taxon>
        <taxon>Bacillati</taxon>
        <taxon>Actinomycetota</taxon>
        <taxon>Actinomycetes</taxon>
        <taxon>Micromonosporales</taxon>
        <taxon>Micromonosporaceae</taxon>
        <taxon>Micromonospora</taxon>
    </lineage>
</organism>
<accession>I0L6L8</accession>
<reference evidence="3" key="1">
    <citation type="journal article" date="2012" name="J. Bacteriol.">
        <title>Genome Sequence of Micromonospora lupini Lupac 08, Isolated from Root Nodules of Lupinus angustifolius.</title>
        <authorList>
            <person name="Alonso-Vega P."/>
            <person name="Normand P."/>
            <person name="Bacigalupe R."/>
            <person name="Pujic P."/>
            <person name="Lajus A."/>
            <person name="Vallenet D."/>
            <person name="Carro L."/>
            <person name="Coll P."/>
            <person name="Trujillo M.E."/>
        </authorList>
    </citation>
    <scope>NUCLEOTIDE SEQUENCE [LARGE SCALE GENOMIC DNA]</scope>
    <source>
        <strain evidence="3">Lupac 08</strain>
    </source>
</reference>